<accession>A0A382PN30</accession>
<proteinExistence type="predicted"/>
<name>A0A382PN30_9ZZZZ</name>
<dbReference type="SUPFAM" id="SSF55729">
    <property type="entry name" value="Acyl-CoA N-acyltransferases (Nat)"/>
    <property type="match status" value="1"/>
</dbReference>
<evidence type="ECO:0000259" key="1">
    <source>
        <dbReference type="PROSITE" id="PS51186"/>
    </source>
</evidence>
<dbReference type="PROSITE" id="PS51186">
    <property type="entry name" value="GNAT"/>
    <property type="match status" value="1"/>
</dbReference>
<gene>
    <name evidence="2" type="ORF">METZ01_LOCUS327638</name>
</gene>
<dbReference type="AlphaFoldDB" id="A0A382PN30"/>
<dbReference type="Pfam" id="PF00583">
    <property type="entry name" value="Acetyltransf_1"/>
    <property type="match status" value="1"/>
</dbReference>
<organism evidence="2">
    <name type="scientific">marine metagenome</name>
    <dbReference type="NCBI Taxonomy" id="408172"/>
    <lineage>
        <taxon>unclassified sequences</taxon>
        <taxon>metagenomes</taxon>
        <taxon>ecological metagenomes</taxon>
    </lineage>
</organism>
<protein>
    <recommendedName>
        <fullName evidence="1">N-acetyltransferase domain-containing protein</fullName>
    </recommendedName>
</protein>
<feature type="domain" description="N-acetyltransferase" evidence="1">
    <location>
        <begin position="1"/>
        <end position="146"/>
    </location>
</feature>
<dbReference type="GO" id="GO:0016747">
    <property type="term" value="F:acyltransferase activity, transferring groups other than amino-acyl groups"/>
    <property type="evidence" value="ECO:0007669"/>
    <property type="project" value="InterPro"/>
</dbReference>
<dbReference type="InterPro" id="IPR000182">
    <property type="entry name" value="GNAT_dom"/>
</dbReference>
<evidence type="ECO:0000313" key="2">
    <source>
        <dbReference type="EMBL" id="SVC74784.1"/>
    </source>
</evidence>
<sequence length="146" mass="16702">MDKVKIVSAEIVRPLRHKVLRPSLPFESSIMDLDAHDHTFHFCVEEEFRIISVASAYHESFVELSKKDAYRLRGMATEPSEQGKGYGKMVLNGVIDYLSKETESEILWCNARTAAFEFYEKMGFNIVGDEFDIPNLGPHKKGFINL</sequence>
<dbReference type="InterPro" id="IPR016181">
    <property type="entry name" value="Acyl_CoA_acyltransferase"/>
</dbReference>
<dbReference type="Gene3D" id="3.40.630.30">
    <property type="match status" value="1"/>
</dbReference>
<reference evidence="2" key="1">
    <citation type="submission" date="2018-05" db="EMBL/GenBank/DDBJ databases">
        <authorList>
            <person name="Lanie J.A."/>
            <person name="Ng W.-L."/>
            <person name="Kazmierczak K.M."/>
            <person name="Andrzejewski T.M."/>
            <person name="Davidsen T.M."/>
            <person name="Wayne K.J."/>
            <person name="Tettelin H."/>
            <person name="Glass J.I."/>
            <person name="Rusch D."/>
            <person name="Podicherti R."/>
            <person name="Tsui H.-C.T."/>
            <person name="Winkler M.E."/>
        </authorList>
    </citation>
    <scope>NUCLEOTIDE SEQUENCE</scope>
</reference>
<dbReference type="EMBL" id="UINC01108577">
    <property type="protein sequence ID" value="SVC74784.1"/>
    <property type="molecule type" value="Genomic_DNA"/>
</dbReference>
<dbReference type="CDD" id="cd04301">
    <property type="entry name" value="NAT_SF"/>
    <property type="match status" value="1"/>
</dbReference>